<dbReference type="Proteomes" id="UP000053789">
    <property type="component" value="Unassembled WGS sequence"/>
</dbReference>
<organism evidence="1 2">
    <name type="scientific">Cladophialophora bantiana (strain ATCC 10958 / CBS 173.52 / CDC B-1940 / NIH 8579)</name>
    <name type="common">Xylohypha bantiana</name>
    <dbReference type="NCBI Taxonomy" id="1442370"/>
    <lineage>
        <taxon>Eukaryota</taxon>
        <taxon>Fungi</taxon>
        <taxon>Dikarya</taxon>
        <taxon>Ascomycota</taxon>
        <taxon>Pezizomycotina</taxon>
        <taxon>Eurotiomycetes</taxon>
        <taxon>Chaetothyriomycetidae</taxon>
        <taxon>Chaetothyriales</taxon>
        <taxon>Herpotrichiellaceae</taxon>
        <taxon>Cladophialophora</taxon>
    </lineage>
</organism>
<dbReference type="GeneID" id="27704050"/>
<sequence>MHRPYELVLSPHASNGLAPEESREKIPTKMGKSSVMIKDGDIVIQESSALGEYILETYDPSSKSGLLPPTGDPKSRAKVRELIAAAEGTFMIHALAILYARWRLPKPAAEYLPEMEKPLSVNIHNDLNWLDSELSDGRE</sequence>
<keyword evidence="2" id="KW-1185">Reference proteome</keyword>
<protein>
    <recommendedName>
        <fullName evidence="3">GST N-terminal domain-containing protein</fullName>
    </recommendedName>
</protein>
<proteinExistence type="predicted"/>
<dbReference type="RefSeq" id="XP_016614681.1">
    <property type="nucleotide sequence ID" value="XM_016768835.1"/>
</dbReference>
<accession>A0A0D2FMV0</accession>
<name>A0A0D2FMV0_CLAB1</name>
<dbReference type="VEuPathDB" id="FungiDB:Z519_11122"/>
<dbReference type="EMBL" id="KN847000">
    <property type="protein sequence ID" value="KIW88012.1"/>
    <property type="molecule type" value="Genomic_DNA"/>
</dbReference>
<dbReference type="InterPro" id="IPR036282">
    <property type="entry name" value="Glutathione-S-Trfase_C_sf"/>
</dbReference>
<gene>
    <name evidence="1" type="ORF">Z519_11122</name>
</gene>
<dbReference type="SUPFAM" id="SSF47616">
    <property type="entry name" value="GST C-terminal domain-like"/>
    <property type="match status" value="1"/>
</dbReference>
<dbReference type="Gene3D" id="3.40.30.10">
    <property type="entry name" value="Glutaredoxin"/>
    <property type="match status" value="1"/>
</dbReference>
<dbReference type="Gene3D" id="1.20.1050.10">
    <property type="match status" value="1"/>
</dbReference>
<evidence type="ECO:0008006" key="3">
    <source>
        <dbReference type="Google" id="ProtNLM"/>
    </source>
</evidence>
<evidence type="ECO:0000313" key="2">
    <source>
        <dbReference type="Proteomes" id="UP000053789"/>
    </source>
</evidence>
<reference evidence="1" key="1">
    <citation type="submission" date="2015-01" db="EMBL/GenBank/DDBJ databases">
        <title>The Genome Sequence of Cladophialophora bantiana CBS 173.52.</title>
        <authorList>
            <consortium name="The Broad Institute Genomics Platform"/>
            <person name="Cuomo C."/>
            <person name="de Hoog S."/>
            <person name="Gorbushina A."/>
            <person name="Stielow B."/>
            <person name="Teixiera M."/>
            <person name="Abouelleil A."/>
            <person name="Chapman S.B."/>
            <person name="Priest M."/>
            <person name="Young S.K."/>
            <person name="Wortman J."/>
            <person name="Nusbaum C."/>
            <person name="Birren B."/>
        </authorList>
    </citation>
    <scope>NUCLEOTIDE SEQUENCE [LARGE SCALE GENOMIC DNA]</scope>
    <source>
        <strain evidence="1">CBS 173.52</strain>
    </source>
</reference>
<dbReference type="AlphaFoldDB" id="A0A0D2FMV0"/>
<dbReference type="HOGENOM" id="CLU_1844864_0_0_1"/>
<evidence type="ECO:0000313" key="1">
    <source>
        <dbReference type="EMBL" id="KIW88012.1"/>
    </source>
</evidence>
<dbReference type="OrthoDB" id="2309723at2759"/>